<evidence type="ECO:0000256" key="1">
    <source>
        <dbReference type="SAM" id="MobiDB-lite"/>
    </source>
</evidence>
<dbReference type="OrthoDB" id="5855668at2759"/>
<feature type="region of interest" description="Disordered" evidence="1">
    <location>
        <begin position="61"/>
        <end position="83"/>
    </location>
</feature>
<dbReference type="AlphaFoldDB" id="A0A4C1S8T7"/>
<proteinExistence type="predicted"/>
<dbReference type="EMBL" id="BGZK01000001">
    <property type="protein sequence ID" value="GBO98668.1"/>
    <property type="molecule type" value="Genomic_DNA"/>
</dbReference>
<reference evidence="2 3" key="1">
    <citation type="journal article" date="2019" name="Commun. Biol.">
        <title>The bagworm genome reveals a unique fibroin gene that provides high tensile strength.</title>
        <authorList>
            <person name="Kono N."/>
            <person name="Nakamura H."/>
            <person name="Ohtoshi R."/>
            <person name="Tomita M."/>
            <person name="Numata K."/>
            <person name="Arakawa K."/>
        </authorList>
    </citation>
    <scope>NUCLEOTIDE SEQUENCE [LARGE SCALE GENOMIC DNA]</scope>
</reference>
<evidence type="ECO:0000313" key="3">
    <source>
        <dbReference type="Proteomes" id="UP000299102"/>
    </source>
</evidence>
<evidence type="ECO:0000313" key="2">
    <source>
        <dbReference type="EMBL" id="GBO98668.1"/>
    </source>
</evidence>
<accession>A0A4C1S8T7</accession>
<keyword evidence="3" id="KW-1185">Reference proteome</keyword>
<sequence>MLRSDWLTLKLIQGFHKNTTIKSNNFYCDGGLKDRQDDNMPWKEHALCASPLAPESVPLCSEPEPGVPPHRREPGPHPAPAVGQVPALRTNEETVTHARTAPITAPQSTTLPRLSLSAINVAADAAPELGSSVLALRRCTTAAGYGRVSRASHHACMPPRAAHPRTRMAPITARL</sequence>
<comment type="caution">
    <text evidence="2">The sequence shown here is derived from an EMBL/GenBank/DDBJ whole genome shotgun (WGS) entry which is preliminary data.</text>
</comment>
<organism evidence="2 3">
    <name type="scientific">Eumeta variegata</name>
    <name type="common">Bagworm moth</name>
    <name type="synonym">Eumeta japonica</name>
    <dbReference type="NCBI Taxonomy" id="151549"/>
    <lineage>
        <taxon>Eukaryota</taxon>
        <taxon>Metazoa</taxon>
        <taxon>Ecdysozoa</taxon>
        <taxon>Arthropoda</taxon>
        <taxon>Hexapoda</taxon>
        <taxon>Insecta</taxon>
        <taxon>Pterygota</taxon>
        <taxon>Neoptera</taxon>
        <taxon>Endopterygota</taxon>
        <taxon>Lepidoptera</taxon>
        <taxon>Glossata</taxon>
        <taxon>Ditrysia</taxon>
        <taxon>Tineoidea</taxon>
        <taxon>Psychidae</taxon>
        <taxon>Oiketicinae</taxon>
        <taxon>Eumeta</taxon>
    </lineage>
</organism>
<gene>
    <name evidence="2" type="ORF">EVAR_194_1</name>
</gene>
<protein>
    <submittedName>
        <fullName evidence="2">Uncharacterized protein</fullName>
    </submittedName>
</protein>
<name>A0A4C1S8T7_EUMVA</name>
<dbReference type="Proteomes" id="UP000299102">
    <property type="component" value="Unassembled WGS sequence"/>
</dbReference>